<feature type="compositionally biased region" description="Low complexity" evidence="1">
    <location>
        <begin position="1"/>
        <end position="18"/>
    </location>
</feature>
<sequence length="153" mass="16693">MSLSLPPSLPSVSRRSISTPVPSFTDKPTLPSPATPSAGTTAPVYPPSTQQSPLHPHPLPLFLREWQSLVFASTGFMLGKSATAVWMRRQDHDNCQTLVAAVYLGPLNLTAEVRVRDLCSNPLNNRRTLDYNEELGRITLGSTSGRDITVIQL</sequence>
<reference evidence="3" key="1">
    <citation type="journal article" date="2017" name="Nat. Ecol. Evol.">
        <title>Genome expansion and lineage-specific genetic innovations in the forest pathogenic fungi Armillaria.</title>
        <authorList>
            <person name="Sipos G."/>
            <person name="Prasanna A.N."/>
            <person name="Walter M.C."/>
            <person name="O'Connor E."/>
            <person name="Balint B."/>
            <person name="Krizsan K."/>
            <person name="Kiss B."/>
            <person name="Hess J."/>
            <person name="Varga T."/>
            <person name="Slot J."/>
            <person name="Riley R."/>
            <person name="Boka B."/>
            <person name="Rigling D."/>
            <person name="Barry K."/>
            <person name="Lee J."/>
            <person name="Mihaltcheva S."/>
            <person name="LaButti K."/>
            <person name="Lipzen A."/>
            <person name="Waldron R."/>
            <person name="Moloney N.M."/>
            <person name="Sperisen C."/>
            <person name="Kredics L."/>
            <person name="Vagvoelgyi C."/>
            <person name="Patrignani A."/>
            <person name="Fitzpatrick D."/>
            <person name="Nagy I."/>
            <person name="Doyle S."/>
            <person name="Anderson J.B."/>
            <person name="Grigoriev I.V."/>
            <person name="Gueldener U."/>
            <person name="Muensterkoetter M."/>
            <person name="Nagy L.G."/>
        </authorList>
    </citation>
    <scope>NUCLEOTIDE SEQUENCE [LARGE SCALE GENOMIC DNA]</scope>
    <source>
        <strain evidence="3">28-4</strain>
    </source>
</reference>
<evidence type="ECO:0000256" key="1">
    <source>
        <dbReference type="SAM" id="MobiDB-lite"/>
    </source>
</evidence>
<proteinExistence type="predicted"/>
<evidence type="ECO:0000313" key="3">
    <source>
        <dbReference type="Proteomes" id="UP000218334"/>
    </source>
</evidence>
<protein>
    <submittedName>
        <fullName evidence="2">Uncharacterized protein</fullName>
    </submittedName>
</protein>
<keyword evidence="3" id="KW-1185">Reference proteome</keyword>
<evidence type="ECO:0000313" key="2">
    <source>
        <dbReference type="EMBL" id="PBK61048.1"/>
    </source>
</evidence>
<dbReference type="Proteomes" id="UP000218334">
    <property type="component" value="Unassembled WGS sequence"/>
</dbReference>
<feature type="region of interest" description="Disordered" evidence="1">
    <location>
        <begin position="1"/>
        <end position="53"/>
    </location>
</feature>
<accession>A0A2H3B4W8</accession>
<name>A0A2H3B4W8_9AGAR</name>
<dbReference type="EMBL" id="KZ293479">
    <property type="protein sequence ID" value="PBK61048.1"/>
    <property type="molecule type" value="Genomic_DNA"/>
</dbReference>
<dbReference type="STRING" id="1076256.A0A2H3B4W8"/>
<gene>
    <name evidence="2" type="ORF">ARMSODRAFT_981780</name>
</gene>
<organism evidence="2 3">
    <name type="scientific">Armillaria solidipes</name>
    <dbReference type="NCBI Taxonomy" id="1076256"/>
    <lineage>
        <taxon>Eukaryota</taxon>
        <taxon>Fungi</taxon>
        <taxon>Dikarya</taxon>
        <taxon>Basidiomycota</taxon>
        <taxon>Agaricomycotina</taxon>
        <taxon>Agaricomycetes</taxon>
        <taxon>Agaricomycetidae</taxon>
        <taxon>Agaricales</taxon>
        <taxon>Marasmiineae</taxon>
        <taxon>Physalacriaceae</taxon>
        <taxon>Armillaria</taxon>
    </lineage>
</organism>
<dbReference type="AlphaFoldDB" id="A0A2H3B4W8"/>